<sequence length="108" mass="11870">MNNQFSTQAILSFAALACLIIGWIQPFSQEINYFIYNQLFYILIAGSFFFQAPTLSNPKLIYPMYGAAALCIIGAFIPASLGVSFLKTIGFLAGVIISLVARPKIQRP</sequence>
<feature type="transmembrane region" description="Helical" evidence="1">
    <location>
        <begin position="7"/>
        <end position="25"/>
    </location>
</feature>
<evidence type="ECO:0000313" key="2">
    <source>
        <dbReference type="EMBL" id="SEF74635.1"/>
    </source>
</evidence>
<evidence type="ECO:0000313" key="3">
    <source>
        <dbReference type="Proteomes" id="UP000236738"/>
    </source>
</evidence>
<accession>A0A1H5UHV0</accession>
<feature type="transmembrane region" description="Helical" evidence="1">
    <location>
        <begin position="62"/>
        <end position="79"/>
    </location>
</feature>
<organism evidence="2 3">
    <name type="scientific">Halpernia humi</name>
    <dbReference type="NCBI Taxonomy" id="493375"/>
    <lineage>
        <taxon>Bacteria</taxon>
        <taxon>Pseudomonadati</taxon>
        <taxon>Bacteroidota</taxon>
        <taxon>Flavobacteriia</taxon>
        <taxon>Flavobacteriales</taxon>
        <taxon>Weeksellaceae</taxon>
        <taxon>Chryseobacterium group</taxon>
        <taxon>Halpernia</taxon>
    </lineage>
</organism>
<keyword evidence="1" id="KW-0812">Transmembrane</keyword>
<gene>
    <name evidence="2" type="ORF">SAMN05421847_0804</name>
</gene>
<protein>
    <submittedName>
        <fullName evidence="2">Uncharacterized protein</fullName>
    </submittedName>
</protein>
<dbReference type="RefSeq" id="WP_103912788.1">
    <property type="nucleotide sequence ID" value="NZ_FNUS01000001.1"/>
</dbReference>
<dbReference type="OrthoDB" id="1268537at2"/>
<proteinExistence type="predicted"/>
<feature type="transmembrane region" description="Helical" evidence="1">
    <location>
        <begin position="31"/>
        <end position="50"/>
    </location>
</feature>
<reference evidence="3" key="1">
    <citation type="submission" date="2016-10" db="EMBL/GenBank/DDBJ databases">
        <authorList>
            <person name="Varghese N."/>
            <person name="Submissions S."/>
        </authorList>
    </citation>
    <scope>NUCLEOTIDE SEQUENCE [LARGE SCALE GENOMIC DNA]</scope>
    <source>
        <strain evidence="3">DSM 21580</strain>
    </source>
</reference>
<name>A0A1H5UHV0_9FLAO</name>
<dbReference type="Proteomes" id="UP000236738">
    <property type="component" value="Unassembled WGS sequence"/>
</dbReference>
<keyword evidence="3" id="KW-1185">Reference proteome</keyword>
<dbReference type="AlphaFoldDB" id="A0A1H5UHV0"/>
<dbReference type="EMBL" id="FNUS01000001">
    <property type="protein sequence ID" value="SEF74635.1"/>
    <property type="molecule type" value="Genomic_DNA"/>
</dbReference>
<keyword evidence="1" id="KW-1133">Transmembrane helix</keyword>
<keyword evidence="1" id="KW-0472">Membrane</keyword>
<evidence type="ECO:0000256" key="1">
    <source>
        <dbReference type="SAM" id="Phobius"/>
    </source>
</evidence>